<feature type="compositionally biased region" description="Basic and acidic residues" evidence="1">
    <location>
        <begin position="142"/>
        <end position="162"/>
    </location>
</feature>
<keyword evidence="3" id="KW-0732">Signal</keyword>
<dbReference type="EMBL" id="JACVVK020000192">
    <property type="protein sequence ID" value="KAK7485591.1"/>
    <property type="molecule type" value="Genomic_DNA"/>
</dbReference>
<proteinExistence type="predicted"/>
<gene>
    <name evidence="4" type="ORF">BaRGS_00023166</name>
</gene>
<evidence type="ECO:0000256" key="1">
    <source>
        <dbReference type="SAM" id="MobiDB-lite"/>
    </source>
</evidence>
<name>A0ABD0KEK7_9CAEN</name>
<keyword evidence="2" id="KW-1133">Transmembrane helix</keyword>
<evidence type="ECO:0000313" key="4">
    <source>
        <dbReference type="EMBL" id="KAK7485591.1"/>
    </source>
</evidence>
<accession>A0ABD0KEK7</accession>
<sequence length="162" mass="17384">MGRKIVVVSIVALVAVIWSSLVVGVHSSALDRIRRQSDTDGTDNTVNSPATTPPSNDGSNTTMPAGNTTAISRKPEDDGSSTVTVTVIVVILVLAVVIGVGVFIFLRLRKRRMADYEKKTQIQMSSARNAGVYVDLTSAPAGDEKEKPTESPETERLNKEED</sequence>
<keyword evidence="2" id="KW-0812">Transmembrane</keyword>
<evidence type="ECO:0000256" key="3">
    <source>
        <dbReference type="SAM" id="SignalP"/>
    </source>
</evidence>
<reference evidence="4 5" key="1">
    <citation type="journal article" date="2023" name="Sci. Data">
        <title>Genome assembly of the Korean intertidal mud-creeper Batillaria attramentaria.</title>
        <authorList>
            <person name="Patra A.K."/>
            <person name="Ho P.T."/>
            <person name="Jun S."/>
            <person name="Lee S.J."/>
            <person name="Kim Y."/>
            <person name="Won Y.J."/>
        </authorList>
    </citation>
    <scope>NUCLEOTIDE SEQUENCE [LARGE SCALE GENOMIC DNA]</scope>
    <source>
        <strain evidence="4">Wonlab-2016</strain>
    </source>
</reference>
<dbReference type="Proteomes" id="UP001519460">
    <property type="component" value="Unassembled WGS sequence"/>
</dbReference>
<feature type="region of interest" description="Disordered" evidence="1">
    <location>
        <begin position="132"/>
        <end position="162"/>
    </location>
</feature>
<comment type="caution">
    <text evidence="4">The sequence shown here is derived from an EMBL/GenBank/DDBJ whole genome shotgun (WGS) entry which is preliminary data.</text>
</comment>
<dbReference type="AlphaFoldDB" id="A0ABD0KEK7"/>
<keyword evidence="5" id="KW-1185">Reference proteome</keyword>
<evidence type="ECO:0000313" key="5">
    <source>
        <dbReference type="Proteomes" id="UP001519460"/>
    </source>
</evidence>
<evidence type="ECO:0000256" key="2">
    <source>
        <dbReference type="SAM" id="Phobius"/>
    </source>
</evidence>
<feature type="region of interest" description="Disordered" evidence="1">
    <location>
        <begin position="34"/>
        <end position="79"/>
    </location>
</feature>
<organism evidence="4 5">
    <name type="scientific">Batillaria attramentaria</name>
    <dbReference type="NCBI Taxonomy" id="370345"/>
    <lineage>
        <taxon>Eukaryota</taxon>
        <taxon>Metazoa</taxon>
        <taxon>Spiralia</taxon>
        <taxon>Lophotrochozoa</taxon>
        <taxon>Mollusca</taxon>
        <taxon>Gastropoda</taxon>
        <taxon>Caenogastropoda</taxon>
        <taxon>Sorbeoconcha</taxon>
        <taxon>Cerithioidea</taxon>
        <taxon>Batillariidae</taxon>
        <taxon>Batillaria</taxon>
    </lineage>
</organism>
<feature type="chain" id="PRO_5044821660" evidence="3">
    <location>
        <begin position="28"/>
        <end position="162"/>
    </location>
</feature>
<feature type="compositionally biased region" description="Polar residues" evidence="1">
    <location>
        <begin position="42"/>
        <end position="71"/>
    </location>
</feature>
<feature type="transmembrane region" description="Helical" evidence="2">
    <location>
        <begin position="83"/>
        <end position="106"/>
    </location>
</feature>
<feature type="signal peptide" evidence="3">
    <location>
        <begin position="1"/>
        <end position="27"/>
    </location>
</feature>
<protein>
    <submittedName>
        <fullName evidence="4">Uncharacterized protein</fullName>
    </submittedName>
</protein>
<keyword evidence="2" id="KW-0472">Membrane</keyword>